<proteinExistence type="predicted"/>
<evidence type="ECO:0000256" key="1">
    <source>
        <dbReference type="SAM" id="SignalP"/>
    </source>
</evidence>
<feature type="chain" id="PRO_5012918504" evidence="1">
    <location>
        <begin position="33"/>
        <end position="106"/>
    </location>
</feature>
<organism evidence="2 3">
    <name type="scientific">Actinoplanes regularis</name>
    <dbReference type="NCBI Taxonomy" id="52697"/>
    <lineage>
        <taxon>Bacteria</taxon>
        <taxon>Bacillati</taxon>
        <taxon>Actinomycetota</taxon>
        <taxon>Actinomycetes</taxon>
        <taxon>Micromonosporales</taxon>
        <taxon>Micromonosporaceae</taxon>
        <taxon>Actinoplanes</taxon>
    </lineage>
</organism>
<evidence type="ECO:0000313" key="3">
    <source>
        <dbReference type="Proteomes" id="UP000198415"/>
    </source>
</evidence>
<keyword evidence="3" id="KW-1185">Reference proteome</keyword>
<protein>
    <submittedName>
        <fullName evidence="2">Uncharacterized protein</fullName>
    </submittedName>
</protein>
<dbReference type="Proteomes" id="UP000198415">
    <property type="component" value="Unassembled WGS sequence"/>
</dbReference>
<evidence type="ECO:0000313" key="2">
    <source>
        <dbReference type="EMBL" id="SNT05314.1"/>
    </source>
</evidence>
<gene>
    <name evidence="2" type="ORF">SAMN06264365_13545</name>
</gene>
<keyword evidence="1" id="KW-0732">Signal</keyword>
<feature type="signal peptide" evidence="1">
    <location>
        <begin position="1"/>
        <end position="32"/>
    </location>
</feature>
<reference evidence="2 3" key="1">
    <citation type="submission" date="2017-06" db="EMBL/GenBank/DDBJ databases">
        <authorList>
            <person name="Kim H.J."/>
            <person name="Triplett B.A."/>
        </authorList>
    </citation>
    <scope>NUCLEOTIDE SEQUENCE [LARGE SCALE GENOMIC DNA]</scope>
    <source>
        <strain evidence="2 3">DSM 43151</strain>
    </source>
</reference>
<dbReference type="RefSeq" id="WP_143232905.1">
    <property type="nucleotide sequence ID" value="NZ_BOMU01000125.1"/>
</dbReference>
<dbReference type="EMBL" id="FZNR01000035">
    <property type="protein sequence ID" value="SNT05314.1"/>
    <property type="molecule type" value="Genomic_DNA"/>
</dbReference>
<name>A0A239JKN9_9ACTN</name>
<sequence>MKTHRHAPVIAGVLMAGVLGLVPAINASPAIAAHATTGADSAVINPVPNSDDYRDGYRKGYRDGWKIARNECHTLYSARNGDTEWARGYDNGFRAGYASGFEEYCD</sequence>
<dbReference type="AlphaFoldDB" id="A0A239JKN9"/>
<accession>A0A239JKN9</accession>